<gene>
    <name evidence="2" type="ORF">Ahy_A08g038089</name>
</gene>
<accession>A0A445BSL2</accession>
<reference evidence="2 3" key="1">
    <citation type="submission" date="2019-01" db="EMBL/GenBank/DDBJ databases">
        <title>Sequencing of cultivated peanut Arachis hypogaea provides insights into genome evolution and oil improvement.</title>
        <authorList>
            <person name="Chen X."/>
        </authorList>
    </citation>
    <scope>NUCLEOTIDE SEQUENCE [LARGE SCALE GENOMIC DNA]</scope>
    <source>
        <strain evidence="3">cv. Fuhuasheng</strain>
        <tissue evidence="2">Leaves</tissue>
    </source>
</reference>
<keyword evidence="3" id="KW-1185">Reference proteome</keyword>
<dbReference type="Proteomes" id="UP000289738">
    <property type="component" value="Chromosome A08"/>
</dbReference>
<protein>
    <submittedName>
        <fullName evidence="2">Uncharacterized protein</fullName>
    </submittedName>
</protein>
<sequence>MISLIFLGVALKLSLVSDLETALHNYKSVFADVPGQVIWSVAEIYRFEHCKKLVAKIGTMMSVQVIIEGSMNSLKPYFSSFWRRNFTICAL</sequence>
<organism evidence="2 3">
    <name type="scientific">Arachis hypogaea</name>
    <name type="common">Peanut</name>
    <dbReference type="NCBI Taxonomy" id="3818"/>
    <lineage>
        <taxon>Eukaryota</taxon>
        <taxon>Viridiplantae</taxon>
        <taxon>Streptophyta</taxon>
        <taxon>Embryophyta</taxon>
        <taxon>Tracheophyta</taxon>
        <taxon>Spermatophyta</taxon>
        <taxon>Magnoliopsida</taxon>
        <taxon>eudicotyledons</taxon>
        <taxon>Gunneridae</taxon>
        <taxon>Pentapetalae</taxon>
        <taxon>rosids</taxon>
        <taxon>fabids</taxon>
        <taxon>Fabales</taxon>
        <taxon>Fabaceae</taxon>
        <taxon>Papilionoideae</taxon>
        <taxon>50 kb inversion clade</taxon>
        <taxon>dalbergioids sensu lato</taxon>
        <taxon>Dalbergieae</taxon>
        <taxon>Pterocarpus clade</taxon>
        <taxon>Arachis</taxon>
    </lineage>
</organism>
<dbReference type="AlphaFoldDB" id="A0A445BSL2"/>
<dbReference type="STRING" id="3818.A0A445BSL2"/>
<feature type="chain" id="PRO_5019568609" evidence="1">
    <location>
        <begin position="19"/>
        <end position="91"/>
    </location>
</feature>
<dbReference type="EMBL" id="SDMP01000008">
    <property type="protein sequence ID" value="RYR41677.1"/>
    <property type="molecule type" value="Genomic_DNA"/>
</dbReference>
<keyword evidence="1" id="KW-0732">Signal</keyword>
<comment type="caution">
    <text evidence="2">The sequence shown here is derived from an EMBL/GenBank/DDBJ whole genome shotgun (WGS) entry which is preliminary data.</text>
</comment>
<evidence type="ECO:0000256" key="1">
    <source>
        <dbReference type="SAM" id="SignalP"/>
    </source>
</evidence>
<name>A0A445BSL2_ARAHY</name>
<evidence type="ECO:0000313" key="3">
    <source>
        <dbReference type="Proteomes" id="UP000289738"/>
    </source>
</evidence>
<proteinExistence type="predicted"/>
<feature type="signal peptide" evidence="1">
    <location>
        <begin position="1"/>
        <end position="18"/>
    </location>
</feature>
<evidence type="ECO:0000313" key="2">
    <source>
        <dbReference type="EMBL" id="RYR41677.1"/>
    </source>
</evidence>